<dbReference type="InterPro" id="IPR002347">
    <property type="entry name" value="SDR_fam"/>
</dbReference>
<dbReference type="EMBL" id="CP000561">
    <property type="protein sequence ID" value="ABO08689.1"/>
    <property type="molecule type" value="Genomic_DNA"/>
</dbReference>
<dbReference type="PANTHER" id="PTHR43477">
    <property type="entry name" value="DIHYDROANTICAPSIN 7-DEHYDROGENASE"/>
    <property type="match status" value="1"/>
</dbReference>
<gene>
    <name evidence="4" type="ordered locus">Pcal_1265</name>
</gene>
<dbReference type="eggNOG" id="arCOG01262">
    <property type="taxonomic scope" value="Archaea"/>
</dbReference>
<dbReference type="STRING" id="410359.Pcal_1265"/>
<dbReference type="Proteomes" id="UP000001431">
    <property type="component" value="Chromosome"/>
</dbReference>
<dbReference type="GO" id="GO:0016491">
    <property type="term" value="F:oxidoreductase activity"/>
    <property type="evidence" value="ECO:0007669"/>
    <property type="project" value="UniProtKB-KW"/>
</dbReference>
<evidence type="ECO:0000256" key="1">
    <source>
        <dbReference type="ARBA" id="ARBA00006484"/>
    </source>
</evidence>
<dbReference type="SUPFAM" id="SSF51735">
    <property type="entry name" value="NAD(P)-binding Rossmann-fold domains"/>
    <property type="match status" value="1"/>
</dbReference>
<evidence type="ECO:0000256" key="2">
    <source>
        <dbReference type="ARBA" id="ARBA00023002"/>
    </source>
</evidence>
<dbReference type="InterPro" id="IPR036291">
    <property type="entry name" value="NAD(P)-bd_dom_sf"/>
</dbReference>
<evidence type="ECO:0000256" key="3">
    <source>
        <dbReference type="SAM" id="MobiDB-lite"/>
    </source>
</evidence>
<dbReference type="OrthoDB" id="24596at2157"/>
<keyword evidence="2" id="KW-0560">Oxidoreductase</keyword>
<evidence type="ECO:0000313" key="4">
    <source>
        <dbReference type="EMBL" id="ABO08689.1"/>
    </source>
</evidence>
<dbReference type="HOGENOM" id="CLU_010194_1_2_2"/>
<dbReference type="PRINTS" id="PR00081">
    <property type="entry name" value="GDHRDH"/>
</dbReference>
<dbReference type="PANTHER" id="PTHR43477:SF1">
    <property type="entry name" value="DIHYDROANTICAPSIN 7-DEHYDROGENASE"/>
    <property type="match status" value="1"/>
</dbReference>
<dbReference type="Pfam" id="PF13561">
    <property type="entry name" value="adh_short_C2"/>
    <property type="match status" value="1"/>
</dbReference>
<sequence length="231" mass="23761">MRLRGKNVVVAGAGPGLGTAVVRLAIAEGASVYAFARTPKPHLAKLGARMGTRDFSKPEEAKAAAEEAAKAFNAVHGLVVTAGGYAAGGVEEVGEAELEDMLARNLKAHIYAVKAILPLMPPGSSIVLTSSIGGTYAAWPRHVAYVAAKAALAKATESIAAELLDRGIRVNAVAPGGMAKEDNPDAQPPPLGAPQAPPAEVAKVIIWLLTDEARWITGAIIPVDGGRRLRG</sequence>
<organism evidence="4 5">
    <name type="scientific">Pyrobaculum calidifontis (strain DSM 21063 / JCM 11548 / VA1)</name>
    <dbReference type="NCBI Taxonomy" id="410359"/>
    <lineage>
        <taxon>Archaea</taxon>
        <taxon>Thermoproteota</taxon>
        <taxon>Thermoprotei</taxon>
        <taxon>Thermoproteales</taxon>
        <taxon>Thermoproteaceae</taxon>
        <taxon>Pyrobaculum</taxon>
    </lineage>
</organism>
<dbReference type="NCBIfam" id="NF004453">
    <property type="entry name" value="PRK05786.1"/>
    <property type="match status" value="1"/>
</dbReference>
<dbReference type="InterPro" id="IPR051122">
    <property type="entry name" value="SDR_DHRS6-like"/>
</dbReference>
<proteinExistence type="inferred from homology"/>
<dbReference type="CDD" id="cd05233">
    <property type="entry name" value="SDR_c"/>
    <property type="match status" value="1"/>
</dbReference>
<dbReference type="AlphaFoldDB" id="A3MVM2"/>
<feature type="region of interest" description="Disordered" evidence="3">
    <location>
        <begin position="175"/>
        <end position="195"/>
    </location>
</feature>
<comment type="similarity">
    <text evidence="1">Belongs to the short-chain dehydrogenases/reductases (SDR) family.</text>
</comment>
<accession>A3MVM2</accession>
<reference evidence="4" key="1">
    <citation type="submission" date="2007-02" db="EMBL/GenBank/DDBJ databases">
        <title>Complete sequence of Pyrobaculum calidifontis JCM 11548.</title>
        <authorList>
            <consortium name="US DOE Joint Genome Institute"/>
            <person name="Copeland A."/>
            <person name="Lucas S."/>
            <person name="Lapidus A."/>
            <person name="Barry K."/>
            <person name="Glavina del Rio T."/>
            <person name="Dalin E."/>
            <person name="Tice H."/>
            <person name="Pitluck S."/>
            <person name="Chain P."/>
            <person name="Malfatti S."/>
            <person name="Shin M."/>
            <person name="Vergez L."/>
            <person name="Schmutz J."/>
            <person name="Larimer F."/>
            <person name="Land M."/>
            <person name="Hauser L."/>
            <person name="Kyrpides N."/>
            <person name="Mikhailova N."/>
            <person name="Cozen A.E."/>
            <person name="Fitz-Gibbon S.T."/>
            <person name="House C.H."/>
            <person name="Saltikov C."/>
            <person name="Lowe T.M."/>
            <person name="Richardson P."/>
        </authorList>
    </citation>
    <scope>NUCLEOTIDE SEQUENCE [LARGE SCALE GENOMIC DNA]</scope>
    <source>
        <strain evidence="4">JCM 11548</strain>
    </source>
</reference>
<evidence type="ECO:0000313" key="5">
    <source>
        <dbReference type="Proteomes" id="UP000001431"/>
    </source>
</evidence>
<dbReference type="KEGG" id="pcl:Pcal_1265"/>
<protein>
    <submittedName>
        <fullName evidence="4">Short-chain dehydrogenase/reductase SDR</fullName>
    </submittedName>
</protein>
<feature type="compositionally biased region" description="Pro residues" evidence="3">
    <location>
        <begin position="186"/>
        <end position="195"/>
    </location>
</feature>
<dbReference type="Gene3D" id="3.40.50.720">
    <property type="entry name" value="NAD(P)-binding Rossmann-like Domain"/>
    <property type="match status" value="1"/>
</dbReference>
<name>A3MVM2_PYRCJ</name>
<keyword evidence="5" id="KW-1185">Reference proteome</keyword>